<dbReference type="EMBL" id="CAJOBJ010150416">
    <property type="protein sequence ID" value="CAF4803626.1"/>
    <property type="molecule type" value="Genomic_DNA"/>
</dbReference>
<gene>
    <name evidence="1" type="ORF">GIL414_LOCUS47269</name>
</gene>
<comment type="caution">
    <text evidence="1">The sequence shown here is derived from an EMBL/GenBank/DDBJ whole genome shotgun (WGS) entry which is preliminary data.</text>
</comment>
<proteinExistence type="predicted"/>
<dbReference type="AlphaFoldDB" id="A0A8S3BBH1"/>
<evidence type="ECO:0000313" key="1">
    <source>
        <dbReference type="EMBL" id="CAF4803626.1"/>
    </source>
</evidence>
<name>A0A8S3BBH1_9BILA</name>
<protein>
    <submittedName>
        <fullName evidence="1">Uncharacterized protein</fullName>
    </submittedName>
</protein>
<sequence>VQMEVVETVSNAEQDKWEQLDPDEVIPFWPHNIKDGLMQTR</sequence>
<feature type="non-terminal residue" evidence="1">
    <location>
        <position position="41"/>
    </location>
</feature>
<organism evidence="1 2">
    <name type="scientific">Rotaria magnacalcarata</name>
    <dbReference type="NCBI Taxonomy" id="392030"/>
    <lineage>
        <taxon>Eukaryota</taxon>
        <taxon>Metazoa</taxon>
        <taxon>Spiralia</taxon>
        <taxon>Gnathifera</taxon>
        <taxon>Rotifera</taxon>
        <taxon>Eurotatoria</taxon>
        <taxon>Bdelloidea</taxon>
        <taxon>Philodinida</taxon>
        <taxon>Philodinidae</taxon>
        <taxon>Rotaria</taxon>
    </lineage>
</organism>
<evidence type="ECO:0000313" key="2">
    <source>
        <dbReference type="Proteomes" id="UP000681720"/>
    </source>
</evidence>
<dbReference type="Proteomes" id="UP000681720">
    <property type="component" value="Unassembled WGS sequence"/>
</dbReference>
<accession>A0A8S3BBH1</accession>
<feature type="non-terminal residue" evidence="1">
    <location>
        <position position="1"/>
    </location>
</feature>
<reference evidence="1" key="1">
    <citation type="submission" date="2021-02" db="EMBL/GenBank/DDBJ databases">
        <authorList>
            <person name="Nowell W R."/>
        </authorList>
    </citation>
    <scope>NUCLEOTIDE SEQUENCE</scope>
</reference>